<organism evidence="1 2">
    <name type="scientific">Klebsiella pneumoniae</name>
    <dbReference type="NCBI Taxonomy" id="573"/>
    <lineage>
        <taxon>Bacteria</taxon>
        <taxon>Pseudomonadati</taxon>
        <taxon>Pseudomonadota</taxon>
        <taxon>Gammaproteobacteria</taxon>
        <taxon>Enterobacterales</taxon>
        <taxon>Enterobacteriaceae</taxon>
        <taxon>Klebsiella/Raoultella group</taxon>
        <taxon>Klebsiella</taxon>
        <taxon>Klebsiella pneumoniae complex</taxon>
    </lineage>
</organism>
<protein>
    <submittedName>
        <fullName evidence="1">Uncharacterized protein</fullName>
    </submittedName>
</protein>
<dbReference type="Proteomes" id="UP000598328">
    <property type="component" value="Unassembled WGS sequence"/>
</dbReference>
<proteinExistence type="predicted"/>
<sequence length="86" mass="9561">MESPATEKQKPAFWAGSLNSGAGLGIEPGHGDFQSLSFDDKLMNVICKAKLQQVTLCKLYQSFQLKAVRVNLLTRLTFLDFWPTLA</sequence>
<name>A0A927HU99_KLEPN</name>
<comment type="caution">
    <text evidence="1">The sequence shown here is derived from an EMBL/GenBank/DDBJ whole genome shotgun (WGS) entry which is preliminary data.</text>
</comment>
<evidence type="ECO:0000313" key="2">
    <source>
        <dbReference type="Proteomes" id="UP000598328"/>
    </source>
</evidence>
<dbReference type="AlphaFoldDB" id="A0A927HU99"/>
<dbReference type="EMBL" id="JACXSV010000009">
    <property type="protein sequence ID" value="MBD3722214.1"/>
    <property type="molecule type" value="Genomic_DNA"/>
</dbReference>
<gene>
    <name evidence="1" type="ORF">IE978_07240</name>
</gene>
<reference evidence="1" key="1">
    <citation type="submission" date="2020-07" db="EMBL/GenBank/DDBJ databases">
        <title>Clinical and genomic characterization of carbapenemase-producing Enterobacterales causing secondary infections during the COVID-19 crisis at a New York City hospital.</title>
        <authorList>
            <person name="Gomez-Simmonds A."/>
            <person name="Annavajhala M.K."/>
            <person name="Uhlemann A.-C."/>
        </authorList>
    </citation>
    <scope>NUCLEOTIDE SEQUENCE</scope>
    <source>
        <strain evidence="1">KP1826</strain>
    </source>
</reference>
<accession>A0A927HU99</accession>
<evidence type="ECO:0000313" key="1">
    <source>
        <dbReference type="EMBL" id="MBD3722214.1"/>
    </source>
</evidence>